<evidence type="ECO:0000313" key="3">
    <source>
        <dbReference type="Proteomes" id="UP001206483"/>
    </source>
</evidence>
<dbReference type="PANTHER" id="PTHR36437">
    <property type="entry name" value="GLYOXALASE/BLEOMYCIN RESISTANCE PROTEIN/DIOXYGENASE"/>
    <property type="match status" value="1"/>
</dbReference>
<keyword evidence="3" id="KW-1185">Reference proteome</keyword>
<dbReference type="SUPFAM" id="SSF54593">
    <property type="entry name" value="Glyoxalase/Bleomycin resistance protein/Dihydroxybiphenyl dioxygenase"/>
    <property type="match status" value="1"/>
</dbReference>
<dbReference type="InterPro" id="IPR029068">
    <property type="entry name" value="Glyas_Bleomycin-R_OHBP_Dase"/>
</dbReference>
<dbReference type="PANTHER" id="PTHR36437:SF2">
    <property type="entry name" value="GLYOXALASE_BLEOMYCIN RESISTANCE PROTEIN_DIOXYGENASE"/>
    <property type="match status" value="1"/>
</dbReference>
<dbReference type="PROSITE" id="PS51819">
    <property type="entry name" value="VOC"/>
    <property type="match status" value="1"/>
</dbReference>
<organism evidence="2 3">
    <name type="scientific">Kitasatospora paracochleata</name>
    <dbReference type="NCBI Taxonomy" id="58354"/>
    <lineage>
        <taxon>Bacteria</taxon>
        <taxon>Bacillati</taxon>
        <taxon>Actinomycetota</taxon>
        <taxon>Actinomycetes</taxon>
        <taxon>Kitasatosporales</taxon>
        <taxon>Streptomycetaceae</taxon>
        <taxon>Kitasatospora</taxon>
    </lineage>
</organism>
<dbReference type="Gene3D" id="3.10.180.10">
    <property type="entry name" value="2,3-Dihydroxybiphenyl 1,2-Dioxygenase, domain 1"/>
    <property type="match status" value="1"/>
</dbReference>
<dbReference type="Pfam" id="PF00903">
    <property type="entry name" value="Glyoxalase"/>
    <property type="match status" value="1"/>
</dbReference>
<dbReference type="CDD" id="cd07263">
    <property type="entry name" value="VOC_like"/>
    <property type="match status" value="1"/>
</dbReference>
<name>A0ABT1J6C6_9ACTN</name>
<gene>
    <name evidence="2" type="ORF">FHR36_005767</name>
</gene>
<accession>A0ABT1J6C6</accession>
<evidence type="ECO:0000313" key="2">
    <source>
        <dbReference type="EMBL" id="MCP2312601.1"/>
    </source>
</evidence>
<feature type="domain" description="VOC" evidence="1">
    <location>
        <begin position="1"/>
        <end position="127"/>
    </location>
</feature>
<protein>
    <submittedName>
        <fullName evidence="2">Catechol 2,3-dioxygenase-like lactoylglutathione lyase family enzyme</fullName>
    </submittedName>
</protein>
<sequence length="129" mass="14013">MAHISLTALLVADYDEAIAFYVDALGFELREDSPRPGGGRWVVVAPRGSTETGLLLARPSQPEQVARIGDQTGGRVGLFLTTEDFAADHRRMVAAGVEFAEEPRHEPYGTVAVFADLYGNRWDLIQPAG</sequence>
<dbReference type="EMBL" id="JAMZDX010000005">
    <property type="protein sequence ID" value="MCP2312601.1"/>
    <property type="molecule type" value="Genomic_DNA"/>
</dbReference>
<reference evidence="2 3" key="1">
    <citation type="submission" date="2022-06" db="EMBL/GenBank/DDBJ databases">
        <title>Sequencing the genomes of 1000 actinobacteria strains.</title>
        <authorList>
            <person name="Klenk H.-P."/>
        </authorList>
    </citation>
    <scope>NUCLEOTIDE SEQUENCE [LARGE SCALE GENOMIC DNA]</scope>
    <source>
        <strain evidence="2 3">DSM 41656</strain>
    </source>
</reference>
<evidence type="ECO:0000259" key="1">
    <source>
        <dbReference type="PROSITE" id="PS51819"/>
    </source>
</evidence>
<dbReference type="RefSeq" id="WP_253801765.1">
    <property type="nucleotide sequence ID" value="NZ_BAAAUB010000099.1"/>
</dbReference>
<dbReference type="Proteomes" id="UP001206483">
    <property type="component" value="Unassembled WGS sequence"/>
</dbReference>
<dbReference type="InterPro" id="IPR004360">
    <property type="entry name" value="Glyas_Fos-R_dOase_dom"/>
</dbReference>
<proteinExistence type="predicted"/>
<dbReference type="InterPro" id="IPR037523">
    <property type="entry name" value="VOC_core"/>
</dbReference>
<comment type="caution">
    <text evidence="2">The sequence shown here is derived from an EMBL/GenBank/DDBJ whole genome shotgun (WGS) entry which is preliminary data.</text>
</comment>